<dbReference type="InterPro" id="IPR002182">
    <property type="entry name" value="NB-ARC"/>
</dbReference>
<gene>
    <name evidence="3" type="ORF">N7482_005663</name>
</gene>
<dbReference type="Proteomes" id="UP001149163">
    <property type="component" value="Unassembled WGS sequence"/>
</dbReference>
<dbReference type="Pfam" id="PF13424">
    <property type="entry name" value="TPR_12"/>
    <property type="match status" value="4"/>
</dbReference>
<reference evidence="3" key="2">
    <citation type="journal article" date="2023" name="IMA Fungus">
        <title>Comparative genomic study of the Penicillium genus elucidates a diverse pangenome and 15 lateral gene transfer events.</title>
        <authorList>
            <person name="Petersen C."/>
            <person name="Sorensen T."/>
            <person name="Nielsen M.R."/>
            <person name="Sondergaard T.E."/>
            <person name="Sorensen J.L."/>
            <person name="Fitzpatrick D.A."/>
            <person name="Frisvad J.C."/>
            <person name="Nielsen K.L."/>
        </authorList>
    </citation>
    <scope>NUCLEOTIDE SEQUENCE</scope>
    <source>
        <strain evidence="3">IBT 26290</strain>
    </source>
</reference>
<dbReference type="SUPFAM" id="SSF48452">
    <property type="entry name" value="TPR-like"/>
    <property type="match status" value="3"/>
</dbReference>
<dbReference type="PANTHER" id="PTHR46082:SF6">
    <property type="entry name" value="AAA+ ATPASE DOMAIN-CONTAINING PROTEIN-RELATED"/>
    <property type="match status" value="1"/>
</dbReference>
<comment type="caution">
    <text evidence="3">The sequence shown here is derived from an EMBL/GenBank/DDBJ whole genome shotgun (WGS) entry which is preliminary data.</text>
</comment>
<organism evidence="3 4">
    <name type="scientific">Penicillium canariense</name>
    <dbReference type="NCBI Taxonomy" id="189055"/>
    <lineage>
        <taxon>Eukaryota</taxon>
        <taxon>Fungi</taxon>
        <taxon>Dikarya</taxon>
        <taxon>Ascomycota</taxon>
        <taxon>Pezizomycotina</taxon>
        <taxon>Eurotiomycetes</taxon>
        <taxon>Eurotiomycetidae</taxon>
        <taxon>Eurotiales</taxon>
        <taxon>Aspergillaceae</taxon>
        <taxon>Penicillium</taxon>
    </lineage>
</organism>
<dbReference type="InterPro" id="IPR019734">
    <property type="entry name" value="TPR_rpt"/>
</dbReference>
<feature type="domain" description="NB-ARC" evidence="2">
    <location>
        <begin position="85"/>
        <end position="259"/>
    </location>
</feature>
<protein>
    <recommendedName>
        <fullName evidence="2">NB-ARC domain-containing protein</fullName>
    </recommendedName>
</protein>
<evidence type="ECO:0000259" key="2">
    <source>
        <dbReference type="Pfam" id="PF00931"/>
    </source>
</evidence>
<dbReference type="Gene3D" id="1.25.40.10">
    <property type="entry name" value="Tetratricopeptide repeat domain"/>
    <property type="match status" value="2"/>
</dbReference>
<sequence length="935" mass="106948">MVSFSLRLPLLPLPSRPQIGPRRAAVIMASANTFGASNTGFQVGISHGAISAQFYLPPEHPETPPEPLSTVPFSRDPDFVDRGALLDRINEKCSTRGSKLGLVGLGGVGKSQLAIEYSYRVRERSAQIWVFWIYASNAARFEQSYQEIADRARIPGRHDPKANIMKLVFSWLQDERRDWVIILDNVDDDQFLREPPEAKPGQAGTSVPLAAYLPRNNKGSIIMTTRSKSVASRFVSDRDIIEIQPMVDIHAVALIGKKIGDHAAHESKEDISRLAEVLEYMPLAIVQAGAYIKRRAPRYSVREYLEDFQKSDRKKLELLTDHEGGHIHRDYEAKNSIMATWQLSFDRIRETKPAAAELLSLMSFFDRQGIAENLLRCIPYGGADDINKAFGDTGDGSSGSERNPYRATMRNDPRTHVDLSDEDEDSTTDSECDEFEENIMLLRDYSFVSLGRDRGTFEMHRLVQLATQRWLDTHRDSERWRWRFVKFMATEFPNGDFETWEKCQLLYPHAKMATAQRPTSERAQLDWARLLYKMATYACKKGHLADAKTMARKSAKTYERILGPEDEDTLNSTTVLAITYEEDKQLDEAEALRTRLFHTHKKLFGLDDPNTLTEMEGLAAIHSRKGRLKEAEALELEVLEARRRVLGPENIATLNIMRNLAATYCYQDRLQEAEDLCAQVLEINERVLSPEHPDRSGSMCDLAHVYLIQNRWKEGETLLIKALKQLRKVVDLEHPFSMGGLGNLVYLYRLQERWQEAEPLNLQLFEAHRRLYGPKHLKTLDSMKKLARVYRKQEKWETAKVTYTQLLEKQQEVLGPDDLETLECMRDLASVYYLQGNYEEAAVLDHTVLEAFEKVFGLEHHRTLNSMLDLAAVYESQTQLEKAAVMLDRAFRIQKRVLGDKHLDTLHSMRCLALLYGRLGRREEAKALRSAAALL</sequence>
<feature type="region of interest" description="Disordered" evidence="1">
    <location>
        <begin position="389"/>
        <end position="430"/>
    </location>
</feature>
<dbReference type="OrthoDB" id="1658288at2759"/>
<dbReference type="InterPro" id="IPR027417">
    <property type="entry name" value="P-loop_NTPase"/>
</dbReference>
<name>A0A9W9I6Z9_9EURO</name>
<evidence type="ECO:0000313" key="3">
    <source>
        <dbReference type="EMBL" id="KAJ5166882.1"/>
    </source>
</evidence>
<evidence type="ECO:0000313" key="4">
    <source>
        <dbReference type="Proteomes" id="UP001149163"/>
    </source>
</evidence>
<evidence type="ECO:0000256" key="1">
    <source>
        <dbReference type="SAM" id="MobiDB-lite"/>
    </source>
</evidence>
<dbReference type="RefSeq" id="XP_056543343.1">
    <property type="nucleotide sequence ID" value="XM_056687788.1"/>
</dbReference>
<dbReference type="GeneID" id="81426964"/>
<reference evidence="3" key="1">
    <citation type="submission" date="2022-11" db="EMBL/GenBank/DDBJ databases">
        <authorList>
            <person name="Petersen C."/>
        </authorList>
    </citation>
    <scope>NUCLEOTIDE SEQUENCE</scope>
    <source>
        <strain evidence="3">IBT 26290</strain>
    </source>
</reference>
<dbReference type="SMART" id="SM00028">
    <property type="entry name" value="TPR"/>
    <property type="match status" value="6"/>
</dbReference>
<dbReference type="SUPFAM" id="SSF52540">
    <property type="entry name" value="P-loop containing nucleoside triphosphate hydrolases"/>
    <property type="match status" value="1"/>
</dbReference>
<dbReference type="Pfam" id="PF00931">
    <property type="entry name" value="NB-ARC"/>
    <property type="match status" value="1"/>
</dbReference>
<proteinExistence type="predicted"/>
<dbReference type="EMBL" id="JAPQKN010000003">
    <property type="protein sequence ID" value="KAJ5166882.1"/>
    <property type="molecule type" value="Genomic_DNA"/>
</dbReference>
<dbReference type="AlphaFoldDB" id="A0A9W9I6Z9"/>
<feature type="compositionally biased region" description="Acidic residues" evidence="1">
    <location>
        <begin position="420"/>
        <end position="430"/>
    </location>
</feature>
<dbReference type="PANTHER" id="PTHR46082">
    <property type="entry name" value="ATP/GTP-BINDING PROTEIN-RELATED"/>
    <property type="match status" value="1"/>
</dbReference>
<keyword evidence="4" id="KW-1185">Reference proteome</keyword>
<dbReference type="GO" id="GO:0043531">
    <property type="term" value="F:ADP binding"/>
    <property type="evidence" value="ECO:0007669"/>
    <property type="project" value="InterPro"/>
</dbReference>
<dbReference type="InterPro" id="IPR011990">
    <property type="entry name" value="TPR-like_helical_dom_sf"/>
</dbReference>
<dbReference type="Pfam" id="PF13374">
    <property type="entry name" value="TPR_10"/>
    <property type="match status" value="1"/>
</dbReference>
<feature type="compositionally biased region" description="Basic and acidic residues" evidence="1">
    <location>
        <begin position="409"/>
        <end position="419"/>
    </location>
</feature>
<accession>A0A9W9I6Z9</accession>
<dbReference type="InterPro" id="IPR053137">
    <property type="entry name" value="NLR-like"/>
</dbReference>
<dbReference type="Gene3D" id="3.40.50.300">
    <property type="entry name" value="P-loop containing nucleotide triphosphate hydrolases"/>
    <property type="match status" value="1"/>
</dbReference>